<dbReference type="InterPro" id="IPR001075">
    <property type="entry name" value="NIF_FeS_clus_asmbl_NifU_C"/>
</dbReference>
<dbReference type="FunFam" id="3.30.300.130:FF:000001">
    <property type="entry name" value="NFU1 iron-sulfur cluster scaffold"/>
    <property type="match status" value="1"/>
</dbReference>
<proteinExistence type="inferred from homology"/>
<dbReference type="Pfam" id="PF08712">
    <property type="entry name" value="Nfu_N"/>
    <property type="match status" value="1"/>
</dbReference>
<comment type="similarity">
    <text evidence="1">Belongs to the NifU family.</text>
</comment>
<dbReference type="GO" id="GO:0016226">
    <property type="term" value="P:iron-sulfur cluster assembly"/>
    <property type="evidence" value="ECO:0007669"/>
    <property type="project" value="InterPro"/>
</dbReference>
<organism evidence="3 4">
    <name type="scientific">Bombella intestini</name>
    <dbReference type="NCBI Taxonomy" id="1539051"/>
    <lineage>
        <taxon>Bacteria</taxon>
        <taxon>Pseudomonadati</taxon>
        <taxon>Pseudomonadota</taxon>
        <taxon>Alphaproteobacteria</taxon>
        <taxon>Acetobacterales</taxon>
        <taxon>Acetobacteraceae</taxon>
        <taxon>Bombella</taxon>
    </lineage>
</organism>
<sequence length="187" mass="20155">MMIETEDTPNPATLKFLPGRDVTGGRPPVDFAEAGVVAGRSALADALFSMTDVKRVFLGSDFVSVTKDDGADWDALRPQILVALTDFFKSGKPVLAENIAAPEADIFPEDSEVVARVKELLDTRVRPAVASDGGDIVFRGYREGVVYLSMQGACSGCPSSRATLRHGVENMLRHYIPEVTAVEPVEE</sequence>
<dbReference type="EMBL" id="JATM01000004">
    <property type="protein sequence ID" value="OOL17703.1"/>
    <property type="molecule type" value="Genomic_DNA"/>
</dbReference>
<gene>
    <name evidence="3" type="ORF">AL01_06885</name>
</gene>
<dbReference type="Proteomes" id="UP000200980">
    <property type="component" value="Unassembled WGS sequence"/>
</dbReference>
<dbReference type="GO" id="GO:0051536">
    <property type="term" value="F:iron-sulfur cluster binding"/>
    <property type="evidence" value="ECO:0007669"/>
    <property type="project" value="InterPro"/>
</dbReference>
<dbReference type="SUPFAM" id="SSF117916">
    <property type="entry name" value="Fe-S cluster assembly (FSCA) domain-like"/>
    <property type="match status" value="1"/>
</dbReference>
<evidence type="ECO:0000313" key="4">
    <source>
        <dbReference type="Proteomes" id="UP000200980"/>
    </source>
</evidence>
<dbReference type="PIRSF" id="PIRSF036773">
    <property type="entry name" value="HIRIP5"/>
    <property type="match status" value="1"/>
</dbReference>
<dbReference type="STRING" id="1539051.AL01_06885"/>
<dbReference type="AlphaFoldDB" id="A0A1S8GNT0"/>
<dbReference type="OrthoDB" id="9796965at2"/>
<dbReference type="SUPFAM" id="SSF110836">
    <property type="entry name" value="Hypothetical protein SAV1430"/>
    <property type="match status" value="1"/>
</dbReference>
<dbReference type="SMART" id="SM00932">
    <property type="entry name" value="Nfu_N"/>
    <property type="match status" value="1"/>
</dbReference>
<evidence type="ECO:0000259" key="2">
    <source>
        <dbReference type="SMART" id="SM00932"/>
    </source>
</evidence>
<evidence type="ECO:0000313" key="3">
    <source>
        <dbReference type="EMBL" id="OOL17703.1"/>
    </source>
</evidence>
<keyword evidence="4" id="KW-1185">Reference proteome</keyword>
<name>A0A1S8GNT0_9PROT</name>
<dbReference type="InterPro" id="IPR035433">
    <property type="entry name" value="NFU1-like"/>
</dbReference>
<dbReference type="RefSeq" id="WP_077396962.1">
    <property type="nucleotide sequence ID" value="NZ_JATM01000004.1"/>
</dbReference>
<comment type="caution">
    <text evidence="3">The sequence shown here is derived from an EMBL/GenBank/DDBJ whole genome shotgun (WGS) entry which is preliminary data.</text>
</comment>
<dbReference type="PANTHER" id="PTHR11178:SF1">
    <property type="entry name" value="NFU1 IRON-SULFUR CLUSTER SCAFFOLD HOMOLOG, MITOCHONDRIAL"/>
    <property type="match status" value="1"/>
</dbReference>
<feature type="domain" description="Scaffold protein Nfu/NifU N-terminal" evidence="2">
    <location>
        <begin position="3"/>
        <end position="91"/>
    </location>
</feature>
<dbReference type="InterPro" id="IPR036498">
    <property type="entry name" value="Nfu/NifU_N_sf"/>
</dbReference>
<dbReference type="GO" id="GO:0005506">
    <property type="term" value="F:iron ion binding"/>
    <property type="evidence" value="ECO:0007669"/>
    <property type="project" value="InterPro"/>
</dbReference>
<evidence type="ECO:0000256" key="1">
    <source>
        <dbReference type="ARBA" id="ARBA00006420"/>
    </source>
</evidence>
<dbReference type="InterPro" id="IPR034904">
    <property type="entry name" value="FSCA_dom_sf"/>
</dbReference>
<reference evidence="3 4" key="1">
    <citation type="journal article" date="2016" name="PLoS ONE">
        <title>Whole-Genome Sequence Analysis of Bombella intestini LMG 28161T, a Novel Acetic Acid Bacterium Isolated from the Crop of a Red-Tailed Bumble Bee, Bombus lapidarius.</title>
        <authorList>
            <person name="Li L."/>
            <person name="Illeghems K."/>
            <person name="Van Kerrebroeck S."/>
            <person name="Borremans W."/>
            <person name="Cleenwerck I."/>
            <person name="Smagghe G."/>
            <person name="De Vuyst L."/>
            <person name="Vandamme P."/>
        </authorList>
    </citation>
    <scope>NUCLEOTIDE SEQUENCE [LARGE SCALE GENOMIC DNA]</scope>
    <source>
        <strain evidence="3 4">R-52487</strain>
    </source>
</reference>
<dbReference type="Pfam" id="PF01106">
    <property type="entry name" value="NifU"/>
    <property type="match status" value="1"/>
</dbReference>
<dbReference type="Gene3D" id="3.30.1370.70">
    <property type="entry name" value="Scaffold protein Nfu/NifU, N-terminal domain"/>
    <property type="match status" value="1"/>
</dbReference>
<dbReference type="InterPro" id="IPR014824">
    <property type="entry name" value="Nfu/NifU_N"/>
</dbReference>
<accession>A0A1S8GNT0</accession>
<protein>
    <submittedName>
        <fullName evidence="3">Iron transporter</fullName>
    </submittedName>
</protein>
<dbReference type="Gene3D" id="3.30.300.130">
    <property type="entry name" value="Fe-S cluster assembly (FSCA)"/>
    <property type="match status" value="1"/>
</dbReference>
<dbReference type="PANTHER" id="PTHR11178">
    <property type="entry name" value="IRON-SULFUR CLUSTER SCAFFOLD PROTEIN NFU-RELATED"/>
    <property type="match status" value="1"/>
</dbReference>